<dbReference type="PANTHER" id="PTHR21064:SF5">
    <property type="entry name" value="SLR1880 PROTEIN"/>
    <property type="match status" value="1"/>
</dbReference>
<protein>
    <submittedName>
        <fullName evidence="2">Homoserine kinase</fullName>
    </submittedName>
</protein>
<reference evidence="2 3" key="1">
    <citation type="submission" date="2018-09" db="EMBL/GenBank/DDBJ databases">
        <authorList>
            <consortium name="Pathogen Informatics"/>
        </authorList>
    </citation>
    <scope>NUCLEOTIDE SEQUENCE [LARGE SCALE GENOMIC DNA]</scope>
    <source>
        <strain evidence="2 3">OH-22767</strain>
    </source>
</reference>
<evidence type="ECO:0000313" key="3">
    <source>
        <dbReference type="Proteomes" id="UP000262142"/>
    </source>
</evidence>
<keyword evidence="3" id="KW-1185">Reference proteome</keyword>
<dbReference type="Proteomes" id="UP000262142">
    <property type="component" value="Unassembled WGS sequence"/>
</dbReference>
<evidence type="ECO:0000259" key="1">
    <source>
        <dbReference type="Pfam" id="PF01636"/>
    </source>
</evidence>
<dbReference type="InterPro" id="IPR011009">
    <property type="entry name" value="Kinase-like_dom_sf"/>
</dbReference>
<keyword evidence="2" id="KW-0418">Kinase</keyword>
<dbReference type="OrthoDB" id="526037at2"/>
<accession>A0A383TWL4</accession>
<dbReference type="SUPFAM" id="SSF56112">
    <property type="entry name" value="Protein kinase-like (PK-like)"/>
    <property type="match status" value="1"/>
</dbReference>
<feature type="domain" description="Aminoglycoside phosphotransferase" evidence="1">
    <location>
        <begin position="23"/>
        <end position="251"/>
    </location>
</feature>
<name>A0A383TWL4_9FLAO</name>
<dbReference type="Gene3D" id="3.30.200.20">
    <property type="entry name" value="Phosphorylase Kinase, domain 1"/>
    <property type="match status" value="1"/>
</dbReference>
<dbReference type="PANTHER" id="PTHR21064">
    <property type="entry name" value="AMINOGLYCOSIDE PHOSPHOTRANSFERASE DOMAIN-CONTAINING PROTEIN-RELATED"/>
    <property type="match status" value="1"/>
</dbReference>
<sequence length="341" mass="39498">MKMNEIVSSFLGDSNYQIEENFSGHINNTFFITDEKGHYVLQKINTAIFTEPEVIIENMLAVAKHLEEKNYDKPIIKPLKNKEGQYLTYHNDECWRMIPFFEESQNFMTALNAEQAEAAAECLSDFHAHTYDLDVNDFQEPIVGFINFKNRLTTFQEALENASPERKETAKEEIKFVQDNQSFLDEWIALVEENALPARMIHADPKISNYLFKEEDEMQALALIDWDTLMPGTILYDFGDMVRSFTNQKEEDDPTLGNVFSSEYYEALKKGFLANLSDKLEAVELENLDLAAKTVIYVQAMRFLTDYLNGDVYYKTHRPNQNLDRARNQIHLLQGLMGFLG</sequence>
<evidence type="ECO:0000313" key="2">
    <source>
        <dbReference type="EMBL" id="SZD71291.1"/>
    </source>
</evidence>
<proteinExistence type="predicted"/>
<dbReference type="InterPro" id="IPR050249">
    <property type="entry name" value="Pseudomonas-type_ThrB"/>
</dbReference>
<keyword evidence="2" id="KW-0808">Transferase</keyword>
<dbReference type="AlphaFoldDB" id="A0A383TWL4"/>
<dbReference type="Pfam" id="PF01636">
    <property type="entry name" value="APH"/>
    <property type="match status" value="1"/>
</dbReference>
<dbReference type="Gene3D" id="3.90.1200.10">
    <property type="match status" value="1"/>
</dbReference>
<organism evidence="2 3">
    <name type="scientific">Candidatus Ornithobacterium hominis</name>
    <dbReference type="NCBI Taxonomy" id="2497989"/>
    <lineage>
        <taxon>Bacteria</taxon>
        <taxon>Pseudomonadati</taxon>
        <taxon>Bacteroidota</taxon>
        <taxon>Flavobacteriia</taxon>
        <taxon>Flavobacteriales</taxon>
        <taxon>Weeksellaceae</taxon>
        <taxon>Ornithobacterium</taxon>
    </lineage>
</organism>
<dbReference type="EMBL" id="UNSC01000001">
    <property type="protein sequence ID" value="SZD71291.1"/>
    <property type="molecule type" value="Genomic_DNA"/>
</dbReference>
<dbReference type="GO" id="GO:0016301">
    <property type="term" value="F:kinase activity"/>
    <property type="evidence" value="ECO:0007669"/>
    <property type="project" value="UniProtKB-KW"/>
</dbReference>
<gene>
    <name evidence="2" type="ORF">SAMEA104719789_00387</name>
</gene>
<dbReference type="InterPro" id="IPR002575">
    <property type="entry name" value="Aminoglycoside_PTrfase"/>
</dbReference>